<reference evidence="3 4" key="1">
    <citation type="submission" date="2018-08" db="EMBL/GenBank/DDBJ databases">
        <title>Comparative analysis of Burkholderia isolates from Puerto Rico.</title>
        <authorList>
            <person name="Hall C."/>
            <person name="Sahl J."/>
            <person name="Wagner D."/>
        </authorList>
    </citation>
    <scope>NUCLEOTIDE SEQUENCE [LARGE SCALE GENOMIC DNA]</scope>
    <source>
        <strain evidence="3 4">Bp9001</strain>
    </source>
</reference>
<dbReference type="InterPro" id="IPR007712">
    <property type="entry name" value="RelE/ParE_toxin"/>
</dbReference>
<gene>
    <name evidence="3" type="ORF">DF037_09940</name>
    <name evidence="2" type="ORF">QZM56_05685</name>
</gene>
<dbReference type="EMBL" id="JAUJQS010000003">
    <property type="protein sequence ID" value="MDN7563986.1"/>
    <property type="molecule type" value="Genomic_DNA"/>
</dbReference>
<dbReference type="EMBL" id="QTQX01000005">
    <property type="protein sequence ID" value="RQT32182.1"/>
    <property type="molecule type" value="Genomic_DNA"/>
</dbReference>
<evidence type="ECO:0000313" key="3">
    <source>
        <dbReference type="EMBL" id="RQT32182.1"/>
    </source>
</evidence>
<evidence type="ECO:0000313" key="4">
    <source>
        <dbReference type="Proteomes" id="UP000269271"/>
    </source>
</evidence>
<dbReference type="Pfam" id="PF05016">
    <property type="entry name" value="ParE_toxin"/>
    <property type="match status" value="1"/>
</dbReference>
<reference evidence="2" key="2">
    <citation type="submission" date="2023-07" db="EMBL/GenBank/DDBJ databases">
        <title>A collection of bacterial strains from the Burkholderia cepacia Research Laboratory and Repository.</title>
        <authorList>
            <person name="Lipuma J."/>
            <person name="Spilker T."/>
            <person name="Caverly L."/>
        </authorList>
    </citation>
    <scope>NUCLEOTIDE SEQUENCE</scope>
    <source>
        <strain evidence="2">AU44979</strain>
    </source>
</reference>
<dbReference type="Gene3D" id="3.30.2310.20">
    <property type="entry name" value="RelE-like"/>
    <property type="match status" value="1"/>
</dbReference>
<proteinExistence type="predicted"/>
<evidence type="ECO:0000313" key="2">
    <source>
        <dbReference type="EMBL" id="MDN7563986.1"/>
    </source>
</evidence>
<keyword evidence="1" id="KW-1277">Toxin-antitoxin system</keyword>
<comment type="caution">
    <text evidence="3">The sequence shown here is derived from an EMBL/GenBank/DDBJ whole genome shotgun (WGS) entry which is preliminary data.</text>
</comment>
<sequence length="55" mass="6440">MEALARGEKAGRTCIVRDGYFRYAVGSHGVFYRETEYTIDVIRVLHQRIDIEQHL</sequence>
<dbReference type="InterPro" id="IPR035093">
    <property type="entry name" value="RelE/ParE_toxin_dom_sf"/>
</dbReference>
<protein>
    <submittedName>
        <fullName evidence="3">Type II toxin-antitoxin system RelE/ParE family toxin</fullName>
    </submittedName>
</protein>
<evidence type="ECO:0000256" key="1">
    <source>
        <dbReference type="ARBA" id="ARBA00022649"/>
    </source>
</evidence>
<accession>A0A2S9P5K9</accession>
<name>A0A2S9P5K9_9BURK</name>
<dbReference type="AlphaFoldDB" id="A0A2S9P5K9"/>
<dbReference type="RefSeq" id="WP_105815830.1">
    <property type="nucleotide sequence ID" value="NZ_CP102462.1"/>
</dbReference>
<dbReference type="Proteomes" id="UP000269271">
    <property type="component" value="Unassembled WGS sequence"/>
</dbReference>
<organism evidence="3 4">
    <name type="scientific">Burkholderia contaminans</name>
    <dbReference type="NCBI Taxonomy" id="488447"/>
    <lineage>
        <taxon>Bacteria</taxon>
        <taxon>Pseudomonadati</taxon>
        <taxon>Pseudomonadota</taxon>
        <taxon>Betaproteobacteria</taxon>
        <taxon>Burkholderiales</taxon>
        <taxon>Burkholderiaceae</taxon>
        <taxon>Burkholderia</taxon>
        <taxon>Burkholderia cepacia complex</taxon>
    </lineage>
</organism>
<dbReference type="Proteomes" id="UP001172109">
    <property type="component" value="Unassembled WGS sequence"/>
</dbReference>